<accession>A0AAV0SXR6</accession>
<keyword evidence="2" id="KW-1185">Reference proteome</keyword>
<evidence type="ECO:0000313" key="1">
    <source>
        <dbReference type="EMBL" id="CAI5710495.1"/>
    </source>
</evidence>
<dbReference type="GO" id="GO:0004366">
    <property type="term" value="F:glycerol-3-phosphate O-acyltransferase activity"/>
    <property type="evidence" value="ECO:0007669"/>
    <property type="project" value="TreeGrafter"/>
</dbReference>
<comment type="caution">
    <text evidence="1">The sequence shown here is derived from an EMBL/GenBank/DDBJ whole genome shotgun (WGS) entry which is preliminary data.</text>
</comment>
<dbReference type="PANTHER" id="PTHR12563:SF17">
    <property type="entry name" value="DIHYDROXYACETONE PHOSPHATE ACYLTRANSFERASE"/>
    <property type="match status" value="1"/>
</dbReference>
<proteinExistence type="predicted"/>
<dbReference type="GO" id="GO:0031966">
    <property type="term" value="C:mitochondrial membrane"/>
    <property type="evidence" value="ECO:0007669"/>
    <property type="project" value="TreeGrafter"/>
</dbReference>
<dbReference type="GO" id="GO:0006631">
    <property type="term" value="P:fatty acid metabolic process"/>
    <property type="evidence" value="ECO:0007669"/>
    <property type="project" value="TreeGrafter"/>
</dbReference>
<protein>
    <submittedName>
        <fullName evidence="1">Uncharacterized protein</fullName>
    </submittedName>
</protein>
<dbReference type="EMBL" id="CANTFL010000059">
    <property type="protein sequence ID" value="CAI5710495.1"/>
    <property type="molecule type" value="Genomic_DNA"/>
</dbReference>
<organism evidence="1 2">
    <name type="scientific">Hyaloperonospora brassicae</name>
    <name type="common">Brassica downy mildew</name>
    <name type="synonym">Peronospora brassicae</name>
    <dbReference type="NCBI Taxonomy" id="162125"/>
    <lineage>
        <taxon>Eukaryota</taxon>
        <taxon>Sar</taxon>
        <taxon>Stramenopiles</taxon>
        <taxon>Oomycota</taxon>
        <taxon>Peronosporomycetes</taxon>
        <taxon>Peronosporales</taxon>
        <taxon>Peronosporaceae</taxon>
        <taxon>Hyaloperonospora</taxon>
    </lineage>
</organism>
<name>A0AAV0SXR6_HYABA</name>
<dbReference type="InterPro" id="IPR022284">
    <property type="entry name" value="GPAT/DHAPAT"/>
</dbReference>
<dbReference type="GO" id="GO:0006072">
    <property type="term" value="P:glycerol-3-phosphate metabolic process"/>
    <property type="evidence" value="ECO:0007669"/>
    <property type="project" value="TreeGrafter"/>
</dbReference>
<evidence type="ECO:0000313" key="2">
    <source>
        <dbReference type="Proteomes" id="UP001162031"/>
    </source>
</evidence>
<gene>
    <name evidence="1" type="ORF">HBR001_LOCUS482</name>
</gene>
<dbReference type="AlphaFoldDB" id="A0AAV0SXR6"/>
<reference evidence="1" key="1">
    <citation type="submission" date="2022-12" db="EMBL/GenBank/DDBJ databases">
        <authorList>
            <person name="Webb A."/>
        </authorList>
    </citation>
    <scope>NUCLEOTIDE SEQUENCE</scope>
    <source>
        <strain evidence="1">Hp1</strain>
    </source>
</reference>
<dbReference type="PANTHER" id="PTHR12563">
    <property type="entry name" value="GLYCEROL-3-PHOSPHATE ACYLTRANSFERASE"/>
    <property type="match status" value="1"/>
</dbReference>
<dbReference type="GO" id="GO:0008654">
    <property type="term" value="P:phospholipid biosynthetic process"/>
    <property type="evidence" value="ECO:0007669"/>
    <property type="project" value="TreeGrafter"/>
</dbReference>
<dbReference type="GO" id="GO:0019432">
    <property type="term" value="P:triglyceride biosynthetic process"/>
    <property type="evidence" value="ECO:0007669"/>
    <property type="project" value="TreeGrafter"/>
</dbReference>
<sequence length="245" mass="27202">MSSPSVALATACWSQKAFVLRSKRVPWRKGWNRTMRMSAASILETMAAQMDYKAVRKFGRLLRKFGIVSTFVDCYVSGRVSNLYIVLVTIDYEKPLEVLLHQNELLSEAKFGVDQRFVQSHASRAKAVGSILVKFGAPLDVKQYVDATIAHAEKREEIAVPTSAVVKDVGYAITDARIENATGAMSHVVATILLVYRQGISKHMSRASGESAKTGTAATTRSRDYFSSMRWYPGHVGTVVVRKRH</sequence>
<dbReference type="Proteomes" id="UP001162031">
    <property type="component" value="Unassembled WGS sequence"/>
</dbReference>